<keyword evidence="1" id="KW-0479">Metal-binding</keyword>
<feature type="region of interest" description="Disordered" evidence="2">
    <location>
        <begin position="305"/>
        <end position="493"/>
    </location>
</feature>
<feature type="compositionally biased region" description="Low complexity" evidence="2">
    <location>
        <begin position="86"/>
        <end position="96"/>
    </location>
</feature>
<accession>A0AAD8SQ87</accession>
<dbReference type="AlphaFoldDB" id="A0AAD8SQ87"/>
<dbReference type="InterPro" id="IPR036875">
    <property type="entry name" value="Znf_CCHC_sf"/>
</dbReference>
<protein>
    <recommendedName>
        <fullName evidence="3">CCHC-type domain-containing protein</fullName>
    </recommendedName>
</protein>
<dbReference type="Pfam" id="PF00098">
    <property type="entry name" value="zf-CCHC"/>
    <property type="match status" value="1"/>
</dbReference>
<evidence type="ECO:0000313" key="4">
    <source>
        <dbReference type="EMBL" id="KAK1662427.1"/>
    </source>
</evidence>
<dbReference type="GO" id="GO:0008270">
    <property type="term" value="F:zinc ion binding"/>
    <property type="evidence" value="ECO:0007669"/>
    <property type="project" value="UniProtKB-KW"/>
</dbReference>
<keyword evidence="1" id="KW-0862">Zinc</keyword>
<feature type="region of interest" description="Disordered" evidence="2">
    <location>
        <begin position="36"/>
        <end position="62"/>
    </location>
</feature>
<reference evidence="4" key="1">
    <citation type="submission" date="2023-07" db="EMBL/GenBank/DDBJ databases">
        <title>A chromosome-level genome assembly of Lolium multiflorum.</title>
        <authorList>
            <person name="Chen Y."/>
            <person name="Copetti D."/>
            <person name="Kolliker R."/>
            <person name="Studer B."/>
        </authorList>
    </citation>
    <scope>NUCLEOTIDE SEQUENCE</scope>
    <source>
        <strain evidence="4">02402/16</strain>
        <tissue evidence="4">Leaf</tissue>
    </source>
</reference>
<feature type="domain" description="CCHC-type" evidence="3">
    <location>
        <begin position="502"/>
        <end position="515"/>
    </location>
</feature>
<gene>
    <name evidence="4" type="ORF">QYE76_050586</name>
</gene>
<feature type="compositionally biased region" description="Gly residues" evidence="2">
    <location>
        <begin position="328"/>
        <end position="359"/>
    </location>
</feature>
<evidence type="ECO:0000259" key="3">
    <source>
        <dbReference type="PROSITE" id="PS50158"/>
    </source>
</evidence>
<keyword evidence="1" id="KW-0863">Zinc-finger</keyword>
<dbReference type="SUPFAM" id="SSF57756">
    <property type="entry name" value="Retrovirus zinc finger-like domains"/>
    <property type="match status" value="1"/>
</dbReference>
<feature type="region of interest" description="Disordered" evidence="2">
    <location>
        <begin position="130"/>
        <end position="168"/>
    </location>
</feature>
<feature type="compositionally biased region" description="Basic and acidic residues" evidence="2">
    <location>
        <begin position="397"/>
        <end position="409"/>
    </location>
</feature>
<feature type="region of interest" description="Disordered" evidence="2">
    <location>
        <begin position="1"/>
        <end position="20"/>
    </location>
</feature>
<evidence type="ECO:0000313" key="5">
    <source>
        <dbReference type="Proteomes" id="UP001231189"/>
    </source>
</evidence>
<dbReference type="Gene3D" id="4.10.60.10">
    <property type="entry name" value="Zinc finger, CCHC-type"/>
    <property type="match status" value="1"/>
</dbReference>
<evidence type="ECO:0000256" key="2">
    <source>
        <dbReference type="SAM" id="MobiDB-lite"/>
    </source>
</evidence>
<comment type="caution">
    <text evidence="4">The sequence shown here is derived from an EMBL/GenBank/DDBJ whole genome shotgun (WGS) entry which is preliminary data.</text>
</comment>
<feature type="region of interest" description="Disordered" evidence="2">
    <location>
        <begin position="86"/>
        <end position="116"/>
    </location>
</feature>
<feature type="compositionally biased region" description="Low complexity" evidence="2">
    <location>
        <begin position="143"/>
        <end position="158"/>
    </location>
</feature>
<feature type="compositionally biased region" description="Basic and acidic residues" evidence="2">
    <location>
        <begin position="421"/>
        <end position="432"/>
    </location>
</feature>
<dbReference type="PANTHER" id="PTHR33170:SF2">
    <property type="entry name" value="OS12G0531500 PROTEIN"/>
    <property type="match status" value="1"/>
</dbReference>
<dbReference type="InterPro" id="IPR001878">
    <property type="entry name" value="Znf_CCHC"/>
</dbReference>
<dbReference type="EMBL" id="JAUUTY010000003">
    <property type="protein sequence ID" value="KAK1662427.1"/>
    <property type="molecule type" value="Genomic_DNA"/>
</dbReference>
<dbReference type="PROSITE" id="PS50158">
    <property type="entry name" value="ZF_CCHC"/>
    <property type="match status" value="1"/>
</dbReference>
<evidence type="ECO:0000256" key="1">
    <source>
        <dbReference type="PROSITE-ProRule" id="PRU00047"/>
    </source>
</evidence>
<organism evidence="4 5">
    <name type="scientific">Lolium multiflorum</name>
    <name type="common">Italian ryegrass</name>
    <name type="synonym">Lolium perenne subsp. multiflorum</name>
    <dbReference type="NCBI Taxonomy" id="4521"/>
    <lineage>
        <taxon>Eukaryota</taxon>
        <taxon>Viridiplantae</taxon>
        <taxon>Streptophyta</taxon>
        <taxon>Embryophyta</taxon>
        <taxon>Tracheophyta</taxon>
        <taxon>Spermatophyta</taxon>
        <taxon>Magnoliopsida</taxon>
        <taxon>Liliopsida</taxon>
        <taxon>Poales</taxon>
        <taxon>Poaceae</taxon>
        <taxon>BOP clade</taxon>
        <taxon>Pooideae</taxon>
        <taxon>Poodae</taxon>
        <taxon>Poeae</taxon>
        <taxon>Poeae Chloroplast Group 2 (Poeae type)</taxon>
        <taxon>Loliodinae</taxon>
        <taxon>Loliinae</taxon>
        <taxon>Lolium</taxon>
    </lineage>
</organism>
<dbReference type="SMART" id="SM00343">
    <property type="entry name" value="ZnF_C2HC"/>
    <property type="match status" value="2"/>
</dbReference>
<proteinExistence type="predicted"/>
<sequence>MGSPGLCSWPSPGEGTGRGRFWALDLDGEEEEVWEEADEVTGSPAQEEGGSSGGGPTGAIPLGSFIQRAEDLGGSLRLGRRAAFAPGGRRSRFGPAPTRRFHRLGDSGGLRRGRRSRLGVELVGSPLVTASPEVRGAGGEGSPGSAPAAAERGAARAPTTWREERRARSLSPVGLCGVLSVGPAQRSPGRSCGGGPDLVARPVGLAGGEMVVVGLEEEAQQAPGPGGVLEVGVTEPGRPSTGVRRPIFRWLWLPKGCANPALGFPARFGEVRKRLGDPYAPPHRLLRKFPEAPPLLRSFAEAVSMERGGDDGRKRRFDSSNGRRLEGGGRGAGGRQDGGAGRQMGGGGGRFDGGGNRFDGGNRGESFRPQEEGGGRQEERYRYLEAGGSRQAGGFRGQDEDLRYHDRGGEQWGQPTPWWSEQDRREEEESRLWEQQQGGDSARGQGHRPGFSGPGDRGISQGRHLSAARAKNKKVAGQDQAQQKGKSKTGATKTGAPLGGECFKCGRQGHFQSECSFQPLCVICSSEGHASADCPAKRNILRLQSMGHAITGGGFFNIDVEPLSRKGDTGEVFAAAIKFASTPLSGEQLSEELKLMVDENWDWQVSRVSESEFTVVFPSRETRRMCTVSGKLYLPVSQLETTDTSQTYL</sequence>
<name>A0AAD8SQ87_LOLMU</name>
<dbReference type="Proteomes" id="UP001231189">
    <property type="component" value="Unassembled WGS sequence"/>
</dbReference>
<keyword evidence="5" id="KW-1185">Reference proteome</keyword>
<dbReference type="GO" id="GO:0003676">
    <property type="term" value="F:nucleic acid binding"/>
    <property type="evidence" value="ECO:0007669"/>
    <property type="project" value="InterPro"/>
</dbReference>
<dbReference type="PANTHER" id="PTHR33170">
    <property type="entry name" value="DUF4283 DOMAIN-CONTAINING PROTEIN-RELATED"/>
    <property type="match status" value="1"/>
</dbReference>
<feature type="compositionally biased region" description="Basic and acidic residues" evidence="2">
    <location>
        <begin position="360"/>
        <end position="383"/>
    </location>
</feature>
<feature type="compositionally biased region" description="Basic and acidic residues" evidence="2">
    <location>
        <begin position="307"/>
        <end position="327"/>
    </location>
</feature>